<dbReference type="RefSeq" id="WP_073078690.1">
    <property type="nucleotide sequence ID" value="NZ_FRBL01000002.1"/>
</dbReference>
<proteinExistence type="predicted"/>
<evidence type="ECO:0000313" key="2">
    <source>
        <dbReference type="Proteomes" id="UP000184420"/>
    </source>
</evidence>
<reference evidence="1 2" key="1">
    <citation type="submission" date="2016-11" db="EMBL/GenBank/DDBJ databases">
        <authorList>
            <person name="Jaros S."/>
            <person name="Januszkiewicz K."/>
            <person name="Wedrychowicz H."/>
        </authorList>
    </citation>
    <scope>NUCLEOTIDE SEQUENCE [LARGE SCALE GENOMIC DNA]</scope>
    <source>
        <strain evidence="1 2">DSM 27406</strain>
    </source>
</reference>
<dbReference type="OrthoDB" id="8536512at2"/>
<gene>
    <name evidence="1" type="ORF">SAMN05444266_10294</name>
</gene>
<name>A0A1M6Y057_9BACT</name>
<sequence length="297" mass="34335">MTIEQAKSLDMVDYLAKLGFQPQKINEPHYWYFSPLRPDEKTPSFKINRQMNKWKDWGSGESGNLIDFGILYHQCSVKELLQKLDANAPMFKPTKEYSPAIKTDSEITINRVKPITSIPLIQYVRQRGIPMPTAEKFLKEVHYSLKGKNYYALGFPNDAGGYELRNQYIKASSSPKTSTFIDNKAGELAVFEGFFNFLTHQAMHRNNPPKTNYLILNSLSFFDNNLSRMTAHDNIRLFLDNDKSGDKFTKKALAIDCQKFIDERKLYATHKDLNEWVTSLGPQQQKNQSQQHNHRSP</sequence>
<dbReference type="AlphaFoldDB" id="A0A1M6Y057"/>
<dbReference type="Pfam" id="PF13155">
    <property type="entry name" value="Toprim_2"/>
    <property type="match status" value="1"/>
</dbReference>
<dbReference type="SUPFAM" id="SSF57783">
    <property type="entry name" value="Zinc beta-ribbon"/>
    <property type="match status" value="1"/>
</dbReference>
<dbReference type="Proteomes" id="UP000184420">
    <property type="component" value="Unassembled WGS sequence"/>
</dbReference>
<evidence type="ECO:0000313" key="1">
    <source>
        <dbReference type="EMBL" id="SHL11594.1"/>
    </source>
</evidence>
<dbReference type="GO" id="GO:0006260">
    <property type="term" value="P:DNA replication"/>
    <property type="evidence" value="ECO:0007669"/>
    <property type="project" value="InterPro"/>
</dbReference>
<dbReference type="InterPro" id="IPR036977">
    <property type="entry name" value="DNA_primase_Znf_CHC2"/>
</dbReference>
<protein>
    <submittedName>
        <fullName evidence="1">Toprim-like</fullName>
    </submittedName>
</protein>
<organism evidence="1 2">
    <name type="scientific">Chitinophaga jiangningensis</name>
    <dbReference type="NCBI Taxonomy" id="1419482"/>
    <lineage>
        <taxon>Bacteria</taxon>
        <taxon>Pseudomonadati</taxon>
        <taxon>Bacteroidota</taxon>
        <taxon>Chitinophagia</taxon>
        <taxon>Chitinophagales</taxon>
        <taxon>Chitinophagaceae</taxon>
        <taxon>Chitinophaga</taxon>
    </lineage>
</organism>
<dbReference type="EMBL" id="FRBL01000002">
    <property type="protein sequence ID" value="SHL11594.1"/>
    <property type="molecule type" value="Genomic_DNA"/>
</dbReference>
<dbReference type="STRING" id="1419482.SAMN05444266_10294"/>
<dbReference type="Gene3D" id="3.90.580.10">
    <property type="entry name" value="Zinc finger, CHC2-type domain"/>
    <property type="match status" value="1"/>
</dbReference>
<dbReference type="Gene3D" id="3.40.1360.10">
    <property type="match status" value="1"/>
</dbReference>
<accession>A0A1M6Y057</accession>
<dbReference type="GO" id="GO:0003677">
    <property type="term" value="F:DNA binding"/>
    <property type="evidence" value="ECO:0007669"/>
    <property type="project" value="InterPro"/>
</dbReference>
<keyword evidence="2" id="KW-1185">Reference proteome</keyword>
<dbReference type="GO" id="GO:0008270">
    <property type="term" value="F:zinc ion binding"/>
    <property type="evidence" value="ECO:0007669"/>
    <property type="project" value="InterPro"/>
</dbReference>